<organism evidence="1 2">
    <name type="scientific">Candidatus Electrothrix communis</name>
    <dbReference type="NCBI Taxonomy" id="1859133"/>
    <lineage>
        <taxon>Bacteria</taxon>
        <taxon>Pseudomonadati</taxon>
        <taxon>Thermodesulfobacteriota</taxon>
        <taxon>Desulfobulbia</taxon>
        <taxon>Desulfobulbales</taxon>
        <taxon>Desulfobulbaceae</taxon>
        <taxon>Candidatus Electrothrix</taxon>
    </lineage>
</organism>
<sequence length="141" mass="15789">MNGDRAFWGRNIKEQLTLFLYRGAARMHSLNYPVEFDQGCFPALAAGFAKHHEFFLLAVPMVSLGIDPGLSDFFNISAQLLQNVKGVINSQDFVVINTVILIIISPVVIRDCYDVVATDCPFLRVVIHQNLPGEFTLLHLL</sequence>
<protein>
    <submittedName>
        <fullName evidence="1">Uncharacterized protein</fullName>
    </submittedName>
</protein>
<name>A0A444IRU8_9BACT</name>
<keyword evidence="2" id="KW-1185">Reference proteome</keyword>
<dbReference type="EMBL" id="MTKP01000429">
    <property type="protein sequence ID" value="RWX43599.1"/>
    <property type="molecule type" value="Genomic_DNA"/>
</dbReference>
<comment type="caution">
    <text evidence="1">The sequence shown here is derived from an EMBL/GenBank/DDBJ whole genome shotgun (WGS) entry which is preliminary data.</text>
</comment>
<evidence type="ECO:0000313" key="2">
    <source>
        <dbReference type="Proteomes" id="UP000288086"/>
    </source>
</evidence>
<evidence type="ECO:0000313" key="1">
    <source>
        <dbReference type="EMBL" id="RWX43599.1"/>
    </source>
</evidence>
<dbReference type="Proteomes" id="UP000288086">
    <property type="component" value="Unassembled WGS sequence"/>
</dbReference>
<accession>A0A444IRU8</accession>
<proteinExistence type="predicted"/>
<dbReference type="AlphaFoldDB" id="A0A444IRU8"/>
<reference evidence="1 2" key="1">
    <citation type="submission" date="2017-01" db="EMBL/GenBank/DDBJ databases">
        <title>The cable genome- insights into the physiology and evolution of filamentous bacteria capable of sulfide oxidation via long distance electron transfer.</title>
        <authorList>
            <person name="Schreiber L."/>
            <person name="Bjerg J.T."/>
            <person name="Boggild A."/>
            <person name="Van De Vossenberg J."/>
            <person name="Meysman F."/>
            <person name="Nielsen L.P."/>
            <person name="Schramm A."/>
            <person name="Kjeldsen K.U."/>
        </authorList>
    </citation>
    <scope>NUCLEOTIDE SEQUENCE [LARGE SCALE GENOMIC DNA]</scope>
    <source>
        <strain evidence="1">A1</strain>
    </source>
</reference>
<gene>
    <name evidence="1" type="ORF">VT98_14292</name>
</gene>